<reference evidence="4" key="3">
    <citation type="submission" date="2019-06" db="EMBL/GenBank/DDBJ databases">
        <authorList>
            <person name="Poynton C."/>
            <person name="Hasenbein S."/>
            <person name="Benoit J.B."/>
            <person name="Sepulveda M.S."/>
            <person name="Poelchau M.F."/>
            <person name="Murali S.C."/>
            <person name="Chen S."/>
            <person name="Glastad K.M."/>
            <person name="Werren J.H."/>
            <person name="Vineis J.H."/>
            <person name="Bowen J.L."/>
            <person name="Friedrich M."/>
            <person name="Jones J."/>
            <person name="Robertson H.M."/>
            <person name="Feyereisen R."/>
            <person name="Mechler-Hickson A."/>
            <person name="Mathers N."/>
            <person name="Lee C.E."/>
            <person name="Colbourne J.K."/>
            <person name="Biales A."/>
            <person name="Johnston J.S."/>
            <person name="Wellborn G.A."/>
            <person name="Rosendale A.J."/>
            <person name="Cridge A.G."/>
            <person name="Munoz-Torres M.C."/>
            <person name="Bain P.A."/>
            <person name="Manny A.R."/>
            <person name="Major K.M."/>
            <person name="Lambert F.N."/>
            <person name="Vulpe C.D."/>
            <person name="Tuck P."/>
            <person name="Blalock B.J."/>
            <person name="Lin Y.-Y."/>
            <person name="Smith M.E."/>
            <person name="Ochoa-Acuna H."/>
            <person name="Chen M.-J.M."/>
            <person name="Childers C.P."/>
            <person name="Qu J."/>
            <person name="Dugan S."/>
            <person name="Lee S.L."/>
            <person name="Chao H."/>
            <person name="Dinh H."/>
            <person name="Han Y."/>
            <person name="Doddapaneni H."/>
            <person name="Worley K.C."/>
            <person name="Muzny D.M."/>
            <person name="Gibbs R.A."/>
            <person name="Richards S."/>
        </authorList>
    </citation>
    <scope>NUCLEOTIDE SEQUENCE</scope>
    <source>
        <strain evidence="4">HAZT.00-mixed</strain>
        <tissue evidence="4">Whole organism</tissue>
    </source>
</reference>
<reference evidence="4" key="1">
    <citation type="submission" date="2014-08" db="EMBL/GenBank/DDBJ databases">
        <authorList>
            <person name="Murali S."/>
            <person name="Richards S."/>
            <person name="Bandaranaike D."/>
            <person name="Bellair M."/>
            <person name="Blankenburg K."/>
            <person name="Chao H."/>
            <person name="Dinh H."/>
            <person name="Doddapaneni H."/>
            <person name="Dugan-Rocha S."/>
            <person name="Elkadiri S."/>
            <person name="Gnanaolivu R."/>
            <person name="Hughes D."/>
            <person name="Lee S."/>
            <person name="Li M."/>
            <person name="Ming W."/>
            <person name="Munidasa M."/>
            <person name="Muniz J."/>
            <person name="Nguyen L."/>
            <person name="Osuji N."/>
            <person name="Pu L.-L."/>
            <person name="Puazo M."/>
            <person name="Skinner E."/>
            <person name="Qu C."/>
            <person name="Quiroz J."/>
            <person name="Raj R."/>
            <person name="Weissenberger G."/>
            <person name="Xin Y."/>
            <person name="Zou X."/>
            <person name="Han Y."/>
            <person name="Worley K."/>
            <person name="Muzny D."/>
            <person name="Gibbs R."/>
        </authorList>
    </citation>
    <scope>NUCLEOTIDE SEQUENCE</scope>
    <source>
        <strain evidence="4">HAZT.00-mixed</strain>
        <tissue evidence="4">Whole organism</tissue>
    </source>
</reference>
<keyword evidence="2" id="KW-0732">Signal</keyword>
<evidence type="ECO:0000313" key="4">
    <source>
        <dbReference type="EMBL" id="KAA0185762.1"/>
    </source>
</evidence>
<dbReference type="AlphaFoldDB" id="A0A6A0GRV2"/>
<comment type="catalytic activity">
    <reaction evidence="1">
        <text>ATP + H2O = ADP + phosphate + H(+)</text>
        <dbReference type="Rhea" id="RHEA:13065"/>
        <dbReference type="ChEBI" id="CHEBI:15377"/>
        <dbReference type="ChEBI" id="CHEBI:15378"/>
        <dbReference type="ChEBI" id="CHEBI:30616"/>
        <dbReference type="ChEBI" id="CHEBI:43474"/>
        <dbReference type="ChEBI" id="CHEBI:456216"/>
        <dbReference type="EC" id="5.6.2.3"/>
    </reaction>
</comment>
<sequence>MVWFSFQLPFVSCTADFVHCSTHAPEHRQVVYRQRAGYIQKLINEDGTLKGTTLRADFPIWRQFTRSQTMLMSDMVNSPYLVDNTSLFGVRPPELLQIARLEDYLKWFSFSSAKVITVSDEVSECPWIDGSGKRVRVRKRYLAEVRRFFQSLANRVLIYPGTLEMYGLLETLDHEVLQGRRDSAFVNRFVDIPTEEEALAIIRLYVMTQLRSLPYGAKAFSRHLALAMDGLWSFFATRGVEYIEVPLASLRAIREDATAKLCELETLRAQTLASVLETSGIKNCPTAADLGSMRKFDFTPVIERLPEQSRFSHAEQLLCLHALVAAIDSFEQVGPVFVPFPLIVGPPGAGKTHLLLTACVYALSKGLRTIITAATAERARSLGGEHIHLLFCMPTVKQVTESVPVTAEKCLLNLCASPVKMAYLKRLDVLMVEEIGLLPASLLNIMDFVLRRLRDSAVPFGGVLLLCCGDPCQLKPVKGRSIWLMPNLITMFSVLGLKHFVRSRGDPELQTLIKCIRKSKLDPQNVEESIFIITNRCSPRQFVKSWEDVPDEAVSVDALPNEWPSFAIGRRFTIPQMIHVQMAKAKREQCPFTYFFCTTVHKSIGETS</sequence>
<dbReference type="EC" id="5.6.2.3" evidence="1"/>
<dbReference type="GO" id="GO:0016787">
    <property type="term" value="F:hydrolase activity"/>
    <property type="evidence" value="ECO:0007669"/>
    <property type="project" value="UniProtKB-KW"/>
</dbReference>
<dbReference type="GO" id="GO:0006281">
    <property type="term" value="P:DNA repair"/>
    <property type="evidence" value="ECO:0007669"/>
    <property type="project" value="UniProtKB-KW"/>
</dbReference>
<dbReference type="Proteomes" id="UP000711488">
    <property type="component" value="Unassembled WGS sequence"/>
</dbReference>
<comment type="similarity">
    <text evidence="1">Belongs to the helicase family.</text>
</comment>
<keyword evidence="1" id="KW-0378">Hydrolase</keyword>
<dbReference type="EMBL" id="JQDR03016069">
    <property type="protein sequence ID" value="KAA0185762.1"/>
    <property type="molecule type" value="Genomic_DNA"/>
</dbReference>
<feature type="signal peptide" evidence="2">
    <location>
        <begin position="1"/>
        <end position="20"/>
    </location>
</feature>
<keyword evidence="1" id="KW-0227">DNA damage</keyword>
<evidence type="ECO:0000256" key="1">
    <source>
        <dbReference type="RuleBase" id="RU363044"/>
    </source>
</evidence>
<dbReference type="GO" id="GO:0005524">
    <property type="term" value="F:ATP binding"/>
    <property type="evidence" value="ECO:0007669"/>
    <property type="project" value="UniProtKB-KW"/>
</dbReference>
<dbReference type="SUPFAM" id="SSF52540">
    <property type="entry name" value="P-loop containing nucleoside triphosphate hydrolases"/>
    <property type="match status" value="1"/>
</dbReference>
<reference evidence="4" key="2">
    <citation type="journal article" date="2018" name="Environ. Sci. Technol.">
        <title>The Toxicogenome of Hyalella azteca: A Model for Sediment Ecotoxicology and Evolutionary Toxicology.</title>
        <authorList>
            <person name="Poynton H.C."/>
            <person name="Hasenbein S."/>
            <person name="Benoit J.B."/>
            <person name="Sepulveda M.S."/>
            <person name="Poelchau M.F."/>
            <person name="Hughes D.S.T."/>
            <person name="Murali S.C."/>
            <person name="Chen S."/>
            <person name="Glastad K.M."/>
            <person name="Goodisman M.A.D."/>
            <person name="Werren J.H."/>
            <person name="Vineis J.H."/>
            <person name="Bowen J.L."/>
            <person name="Friedrich M."/>
            <person name="Jones J."/>
            <person name="Robertson H.M."/>
            <person name="Feyereisen R."/>
            <person name="Mechler-Hickson A."/>
            <person name="Mathers N."/>
            <person name="Lee C.E."/>
            <person name="Colbourne J.K."/>
            <person name="Biales A."/>
            <person name="Johnston J.S."/>
            <person name="Wellborn G.A."/>
            <person name="Rosendale A.J."/>
            <person name="Cridge A.G."/>
            <person name="Munoz-Torres M.C."/>
            <person name="Bain P.A."/>
            <person name="Manny A.R."/>
            <person name="Major K.M."/>
            <person name="Lambert F.N."/>
            <person name="Vulpe C.D."/>
            <person name="Tuck P."/>
            <person name="Blalock B.J."/>
            <person name="Lin Y.Y."/>
            <person name="Smith M.E."/>
            <person name="Ochoa-Acuna H."/>
            <person name="Chen M.M."/>
            <person name="Childers C.P."/>
            <person name="Qu J."/>
            <person name="Dugan S."/>
            <person name="Lee S.L."/>
            <person name="Chao H."/>
            <person name="Dinh H."/>
            <person name="Han Y."/>
            <person name="Doddapaneni H."/>
            <person name="Worley K.C."/>
            <person name="Muzny D.M."/>
            <person name="Gibbs R.A."/>
            <person name="Richards S."/>
        </authorList>
    </citation>
    <scope>NUCLEOTIDE SEQUENCE</scope>
    <source>
        <strain evidence="4">HAZT.00-mixed</strain>
        <tissue evidence="4">Whole organism</tissue>
    </source>
</reference>
<keyword evidence="1" id="KW-0233">DNA recombination</keyword>
<keyword evidence="1" id="KW-0547">Nucleotide-binding</keyword>
<dbReference type="GO" id="GO:0006310">
    <property type="term" value="P:DNA recombination"/>
    <property type="evidence" value="ECO:0007669"/>
    <property type="project" value="UniProtKB-KW"/>
</dbReference>
<name>A0A6A0GRV2_HYAAZ</name>
<dbReference type="GO" id="GO:0000723">
    <property type="term" value="P:telomere maintenance"/>
    <property type="evidence" value="ECO:0007669"/>
    <property type="project" value="InterPro"/>
</dbReference>
<feature type="domain" description="DNA helicase Pif1-like DEAD-box helicase" evidence="3">
    <location>
        <begin position="343"/>
        <end position="478"/>
    </location>
</feature>
<gene>
    <name evidence="4" type="ORF">HAZT_HAZT010335</name>
</gene>
<protein>
    <recommendedName>
        <fullName evidence="1">ATP-dependent DNA helicase</fullName>
        <ecNumber evidence="1">5.6.2.3</ecNumber>
    </recommendedName>
</protein>
<organism evidence="4">
    <name type="scientific">Hyalella azteca</name>
    <name type="common">Amphipod</name>
    <dbReference type="NCBI Taxonomy" id="294128"/>
    <lineage>
        <taxon>Eukaryota</taxon>
        <taxon>Metazoa</taxon>
        <taxon>Ecdysozoa</taxon>
        <taxon>Arthropoda</taxon>
        <taxon>Crustacea</taxon>
        <taxon>Multicrustacea</taxon>
        <taxon>Malacostraca</taxon>
        <taxon>Eumalacostraca</taxon>
        <taxon>Peracarida</taxon>
        <taxon>Amphipoda</taxon>
        <taxon>Senticaudata</taxon>
        <taxon>Talitrida</taxon>
        <taxon>Talitroidea</taxon>
        <taxon>Hyalellidae</taxon>
        <taxon>Hyalella</taxon>
    </lineage>
</organism>
<accession>A0A6A0GRV2</accession>
<dbReference type="GO" id="GO:0043139">
    <property type="term" value="F:5'-3' DNA helicase activity"/>
    <property type="evidence" value="ECO:0007669"/>
    <property type="project" value="UniProtKB-EC"/>
</dbReference>
<feature type="chain" id="PRO_5025354009" description="ATP-dependent DNA helicase" evidence="2">
    <location>
        <begin position="21"/>
        <end position="608"/>
    </location>
</feature>
<evidence type="ECO:0000256" key="2">
    <source>
        <dbReference type="SAM" id="SignalP"/>
    </source>
</evidence>
<proteinExistence type="inferred from homology"/>
<dbReference type="InterPro" id="IPR027417">
    <property type="entry name" value="P-loop_NTPase"/>
</dbReference>
<dbReference type="Gene3D" id="3.40.50.300">
    <property type="entry name" value="P-loop containing nucleotide triphosphate hydrolases"/>
    <property type="match status" value="1"/>
</dbReference>
<keyword evidence="1" id="KW-0347">Helicase</keyword>
<evidence type="ECO:0000259" key="3">
    <source>
        <dbReference type="Pfam" id="PF05970"/>
    </source>
</evidence>
<dbReference type="Pfam" id="PF05970">
    <property type="entry name" value="PIF1"/>
    <property type="match status" value="1"/>
</dbReference>
<dbReference type="OrthoDB" id="10053386at2759"/>
<comment type="caution">
    <text evidence="4">The sequence shown here is derived from an EMBL/GenBank/DDBJ whole genome shotgun (WGS) entry which is preliminary data.</text>
</comment>
<dbReference type="InterPro" id="IPR010285">
    <property type="entry name" value="DNA_helicase_pif1-like_DEAD"/>
</dbReference>
<keyword evidence="1" id="KW-0067">ATP-binding</keyword>
<keyword evidence="1" id="KW-0234">DNA repair</keyword>
<comment type="cofactor">
    <cofactor evidence="1">
        <name>Mg(2+)</name>
        <dbReference type="ChEBI" id="CHEBI:18420"/>
    </cofactor>
</comment>